<feature type="site" description="Important for acyl-CoA specificity" evidence="4">
    <location>
        <position position="80"/>
    </location>
</feature>
<evidence type="ECO:0000313" key="6">
    <source>
        <dbReference type="EMBL" id="KRN88786.1"/>
    </source>
</evidence>
<comment type="caution">
    <text evidence="6">The sequence shown here is derived from an EMBL/GenBank/DDBJ whole genome shotgun (WGS) entry which is preliminary data.</text>
</comment>
<dbReference type="EC" id="2.3.1.30" evidence="4"/>
<comment type="function">
    <text evidence="4">Transfers an acetyl group from acetyl-CoA to L-serine, forming acetyl-L-serine.</text>
</comment>
<dbReference type="GO" id="GO:0009001">
    <property type="term" value="F:serine O-acetyltransferase activity"/>
    <property type="evidence" value="ECO:0007669"/>
    <property type="project" value="UniProtKB-UniRule"/>
</dbReference>
<dbReference type="HAMAP" id="MF_00295">
    <property type="entry name" value="MetA_acyltransf"/>
    <property type="match status" value="1"/>
</dbReference>
<dbReference type="InterPro" id="IPR033752">
    <property type="entry name" value="MetA_family"/>
</dbReference>
<name>A0A0R2KHC9_9LACO</name>
<feature type="binding site" evidence="4">
    <location>
        <position position="216"/>
    </location>
    <ligand>
        <name>substrate</name>
    </ligand>
</feature>
<dbReference type="PIRSF" id="PIRSF000450">
    <property type="entry name" value="H_ser_succinyltr"/>
    <property type="match status" value="1"/>
</dbReference>
<dbReference type="RefSeq" id="WP_035463617.1">
    <property type="nucleotide sequence ID" value="NZ_JQBZ01000025.1"/>
</dbReference>
<dbReference type="PANTHER" id="PTHR20919:SF0">
    <property type="entry name" value="HOMOSERINE O-SUCCINYLTRANSFERASE"/>
    <property type="match status" value="1"/>
</dbReference>
<protein>
    <recommendedName>
        <fullName evidence="4">Serine O-acetyltransferase</fullName>
        <shortName evidence="4">SAT</shortName>
        <ecNumber evidence="4">2.3.1.30</ecNumber>
    </recommendedName>
</protein>
<organism evidence="6 7">
    <name type="scientific">Ligilactobacillus ceti DSM 22408</name>
    <dbReference type="NCBI Taxonomy" id="1122146"/>
    <lineage>
        <taxon>Bacteria</taxon>
        <taxon>Bacillati</taxon>
        <taxon>Bacillota</taxon>
        <taxon>Bacilli</taxon>
        <taxon>Lactobacillales</taxon>
        <taxon>Lactobacillaceae</taxon>
        <taxon>Ligilactobacillus</taxon>
    </lineage>
</organism>
<evidence type="ECO:0000256" key="1">
    <source>
        <dbReference type="ARBA" id="ARBA00022605"/>
    </source>
</evidence>
<feature type="binding site" evidence="4">
    <location>
        <position position="132"/>
    </location>
    <ligand>
        <name>substrate</name>
    </ligand>
</feature>
<dbReference type="AlphaFoldDB" id="A0A0R2KHC9"/>
<dbReference type="InterPro" id="IPR029062">
    <property type="entry name" value="Class_I_gatase-like"/>
</dbReference>
<evidence type="ECO:0000256" key="3">
    <source>
        <dbReference type="ARBA" id="ARBA00023315"/>
    </source>
</evidence>
<comment type="subcellular location">
    <subcellularLocation>
        <location evidence="4">Cytoplasm</location>
    </subcellularLocation>
</comment>
<accession>A0A0R2KHC9</accession>
<keyword evidence="1 4" id="KW-0028">Amino-acid biosynthesis</keyword>
<dbReference type="UniPathway" id="UPA00136">
    <property type="reaction ID" value="UER00199"/>
</dbReference>
<evidence type="ECO:0000313" key="7">
    <source>
        <dbReference type="Proteomes" id="UP000051500"/>
    </source>
</evidence>
<keyword evidence="4" id="KW-0963">Cytoplasm</keyword>
<reference evidence="6 7" key="1">
    <citation type="journal article" date="2015" name="Genome Announc.">
        <title>Expanding the biotechnology potential of lactobacilli through comparative genomics of 213 strains and associated genera.</title>
        <authorList>
            <person name="Sun Z."/>
            <person name="Harris H.M."/>
            <person name="McCann A."/>
            <person name="Guo C."/>
            <person name="Argimon S."/>
            <person name="Zhang W."/>
            <person name="Yang X."/>
            <person name="Jeffery I.B."/>
            <person name="Cooney J.C."/>
            <person name="Kagawa T.F."/>
            <person name="Liu W."/>
            <person name="Song Y."/>
            <person name="Salvetti E."/>
            <person name="Wrobel A."/>
            <person name="Rasinkangas P."/>
            <person name="Parkhill J."/>
            <person name="Rea M.C."/>
            <person name="O'Sullivan O."/>
            <person name="Ritari J."/>
            <person name="Douillard F.P."/>
            <person name="Paul Ross R."/>
            <person name="Yang R."/>
            <person name="Briner A.E."/>
            <person name="Felis G.E."/>
            <person name="de Vos W.M."/>
            <person name="Barrangou R."/>
            <person name="Klaenhammer T.R."/>
            <person name="Caufield P.W."/>
            <person name="Cui Y."/>
            <person name="Zhang H."/>
            <person name="O'Toole P.W."/>
        </authorList>
    </citation>
    <scope>NUCLEOTIDE SEQUENCE [LARGE SCALE GENOMIC DNA]</scope>
    <source>
        <strain evidence="6 7">DSM 22408</strain>
    </source>
</reference>
<dbReference type="GO" id="GO:0006535">
    <property type="term" value="P:cysteine biosynthetic process from serine"/>
    <property type="evidence" value="ECO:0007669"/>
    <property type="project" value="UniProtKB-UniRule"/>
</dbReference>
<keyword evidence="2 4" id="KW-0808">Transferase</keyword>
<comment type="pathway">
    <text evidence="4">Amino-acid biosynthesis; L-cysteine biosynthesis; L-cysteine from L-serine: step 1/2.</text>
</comment>
<gene>
    <name evidence="6" type="ORF">IV53_GL000754</name>
</gene>
<feature type="active site" description="Acyl-thioester intermediate" evidence="4 5">
    <location>
        <position position="111"/>
    </location>
</feature>
<keyword evidence="7" id="KW-1185">Reference proteome</keyword>
<dbReference type="Proteomes" id="UP000051500">
    <property type="component" value="Unassembled WGS sequence"/>
</dbReference>
<comment type="similarity">
    <text evidence="4">Belongs to the MetA family.</text>
</comment>
<proteinExistence type="inferred from homology"/>
<keyword evidence="4" id="KW-0198">Cysteine biosynthesis</keyword>
<evidence type="ECO:0000256" key="2">
    <source>
        <dbReference type="ARBA" id="ARBA00022679"/>
    </source>
</evidence>
<keyword evidence="3 4" id="KW-0012">Acyltransferase</keyword>
<evidence type="ECO:0000256" key="4">
    <source>
        <dbReference type="HAMAP-Rule" id="MF_00295"/>
    </source>
</evidence>
<dbReference type="PATRIC" id="fig|1122146.4.peg.784"/>
<sequence>MHKTLRIGVLNLMHDKEATQEHFTKRLQEACQNVEVTYFYPTMHYANRPVPAAVQAIAQPLDLDLVAEMDGFIVTGAPLEQKDFTEITYWDELVELFDFLSARHIEQLYVCWGAMAAANYFYNIEKDRLPQKVFGVYQNKILQSTALTEGLSFGFKAPHARYADLNVAQIMEEPDLTLTGISQNGHVFSFEALEQQTFLLAHLEYQAGALEAEYQREKAAFPNRDIAQPENVQTSWEETSRIFYRNWLEKVAHQVAEKELCYE</sequence>
<comment type="catalytic activity">
    <reaction evidence="4">
        <text>L-serine + acetyl-CoA = O-acetyl-L-serine + CoA</text>
        <dbReference type="Rhea" id="RHEA:24560"/>
        <dbReference type="ChEBI" id="CHEBI:33384"/>
        <dbReference type="ChEBI" id="CHEBI:57287"/>
        <dbReference type="ChEBI" id="CHEBI:57288"/>
        <dbReference type="ChEBI" id="CHEBI:58340"/>
        <dbReference type="EC" id="2.3.1.30"/>
    </reaction>
</comment>
<comment type="caution">
    <text evidence="4">Lacks conserved residue(s) required for the propagation of feature annotation.</text>
</comment>
<dbReference type="Gene3D" id="3.40.50.880">
    <property type="match status" value="1"/>
</dbReference>
<dbReference type="GO" id="GO:0008899">
    <property type="term" value="F:homoserine O-succinyltransferase activity"/>
    <property type="evidence" value="ECO:0007669"/>
    <property type="project" value="TreeGrafter"/>
</dbReference>
<feature type="active site" evidence="4">
    <location>
        <position position="204"/>
    </location>
</feature>
<evidence type="ECO:0000256" key="5">
    <source>
        <dbReference type="PIRSR" id="PIRSR000450-1"/>
    </source>
</evidence>
<dbReference type="EMBL" id="JQBZ01000025">
    <property type="protein sequence ID" value="KRN88786.1"/>
    <property type="molecule type" value="Genomic_DNA"/>
</dbReference>
<dbReference type="STRING" id="1122146.IV53_GL000754"/>
<feature type="active site" description="Proton acceptor" evidence="4">
    <location>
        <position position="202"/>
    </location>
</feature>
<dbReference type="SUPFAM" id="SSF52317">
    <property type="entry name" value="Class I glutamine amidotransferase-like"/>
    <property type="match status" value="1"/>
</dbReference>
<dbReference type="eggNOG" id="COG1897">
    <property type="taxonomic scope" value="Bacteria"/>
</dbReference>
<dbReference type="PANTHER" id="PTHR20919">
    <property type="entry name" value="HOMOSERINE O-SUCCINYLTRANSFERASE"/>
    <property type="match status" value="1"/>
</dbReference>
<feature type="site" description="Important for substrate specificity" evidence="4">
    <location>
        <position position="160"/>
    </location>
</feature>
<dbReference type="Pfam" id="PF04204">
    <property type="entry name" value="HTS"/>
    <property type="match status" value="1"/>
</dbReference>
<dbReference type="GO" id="GO:0005737">
    <property type="term" value="C:cytoplasm"/>
    <property type="evidence" value="ECO:0007669"/>
    <property type="project" value="UniProtKB-SubCell"/>
</dbReference>